<sequence>MANNRDDPSLDDLSILLSVLEEGGFRAASKRLGISPSNVSETVSRLEARLGVPLLLRTTRSVMPTESGRSLAERITPLIAETRAALADAASSKGKVSGRLTLNVPGAVVPDVLPPIIDRFLLLHPDVKIELVVENSLVDAIAKGCDAGIRYGEQLAQDMISVPIGPRSQQLALAAAPAYLAARNVPCEPDELLDHDCIRYRLPSGPLLPWELRKGKEAITVDPRARLILSVNSVHTAIIYARLGHGIIRTFRNWLEDDFDAGTLRPVLQDWWPTLDGPRLYYPGRLVPAPLRAFIELVARERPPT</sequence>
<dbReference type="InterPro" id="IPR000847">
    <property type="entry name" value="LysR_HTH_N"/>
</dbReference>
<dbReference type="PROSITE" id="PS50931">
    <property type="entry name" value="HTH_LYSR"/>
    <property type="match status" value="1"/>
</dbReference>
<proteinExistence type="inferred from homology"/>
<dbReference type="PANTHER" id="PTHR30537">
    <property type="entry name" value="HTH-TYPE TRANSCRIPTIONAL REGULATOR"/>
    <property type="match status" value="1"/>
</dbReference>
<reference evidence="6 7" key="1">
    <citation type="submission" date="2018-01" db="EMBL/GenBank/DDBJ databases">
        <title>Genomic Encyclopedia of Archaeal and Bacterial Type Strains, Phase II (KMG-II): from individual species to whole genera.</title>
        <authorList>
            <person name="Goeker M."/>
        </authorList>
    </citation>
    <scope>NUCLEOTIDE SEQUENCE [LARGE SCALE GENOMIC DNA]</scope>
    <source>
        <strain evidence="6 7">DSM 17023</strain>
    </source>
</reference>
<dbReference type="GO" id="GO:0003677">
    <property type="term" value="F:DNA binding"/>
    <property type="evidence" value="ECO:0007669"/>
    <property type="project" value="UniProtKB-KW"/>
</dbReference>
<evidence type="ECO:0000256" key="3">
    <source>
        <dbReference type="ARBA" id="ARBA00023125"/>
    </source>
</evidence>
<dbReference type="Gene3D" id="3.40.190.290">
    <property type="match status" value="1"/>
</dbReference>
<comment type="caution">
    <text evidence="6">The sequence shown here is derived from an EMBL/GenBank/DDBJ whole genome shotgun (WGS) entry which is preliminary data.</text>
</comment>
<dbReference type="Proteomes" id="UP000236959">
    <property type="component" value="Unassembled WGS sequence"/>
</dbReference>
<evidence type="ECO:0000313" key="6">
    <source>
        <dbReference type="EMBL" id="POF32364.1"/>
    </source>
</evidence>
<dbReference type="FunFam" id="1.10.10.10:FF:000001">
    <property type="entry name" value="LysR family transcriptional regulator"/>
    <property type="match status" value="1"/>
</dbReference>
<dbReference type="InterPro" id="IPR036390">
    <property type="entry name" value="WH_DNA-bd_sf"/>
</dbReference>
<dbReference type="GO" id="GO:0003700">
    <property type="term" value="F:DNA-binding transcription factor activity"/>
    <property type="evidence" value="ECO:0007669"/>
    <property type="project" value="InterPro"/>
</dbReference>
<dbReference type="InterPro" id="IPR058163">
    <property type="entry name" value="LysR-type_TF_proteobact-type"/>
</dbReference>
<gene>
    <name evidence="6" type="ORF">CLV41_103287</name>
</gene>
<dbReference type="OrthoDB" id="9813056at2"/>
<dbReference type="Pfam" id="PF03466">
    <property type="entry name" value="LysR_substrate"/>
    <property type="match status" value="1"/>
</dbReference>
<name>A0A2S3UXF6_9HYPH</name>
<dbReference type="PANTHER" id="PTHR30537:SF5">
    <property type="entry name" value="HTH-TYPE TRANSCRIPTIONAL ACTIVATOR TTDR-RELATED"/>
    <property type="match status" value="1"/>
</dbReference>
<comment type="similarity">
    <text evidence="1">Belongs to the LysR transcriptional regulatory family.</text>
</comment>
<dbReference type="EMBL" id="PPCN01000003">
    <property type="protein sequence ID" value="POF32364.1"/>
    <property type="molecule type" value="Genomic_DNA"/>
</dbReference>
<dbReference type="AlphaFoldDB" id="A0A2S3UXF6"/>
<dbReference type="SUPFAM" id="SSF46785">
    <property type="entry name" value="Winged helix' DNA-binding domain"/>
    <property type="match status" value="1"/>
</dbReference>
<evidence type="ECO:0000259" key="5">
    <source>
        <dbReference type="PROSITE" id="PS50931"/>
    </source>
</evidence>
<dbReference type="InterPro" id="IPR005119">
    <property type="entry name" value="LysR_subst-bd"/>
</dbReference>
<dbReference type="Pfam" id="PF00126">
    <property type="entry name" value="HTH_1"/>
    <property type="match status" value="1"/>
</dbReference>
<evidence type="ECO:0000313" key="7">
    <source>
        <dbReference type="Proteomes" id="UP000236959"/>
    </source>
</evidence>
<keyword evidence="3 6" id="KW-0238">DNA-binding</keyword>
<accession>A0A2S3UXF6</accession>
<organism evidence="6 7">
    <name type="scientific">Roseibium marinum</name>
    <dbReference type="NCBI Taxonomy" id="281252"/>
    <lineage>
        <taxon>Bacteria</taxon>
        <taxon>Pseudomonadati</taxon>
        <taxon>Pseudomonadota</taxon>
        <taxon>Alphaproteobacteria</taxon>
        <taxon>Hyphomicrobiales</taxon>
        <taxon>Stappiaceae</taxon>
        <taxon>Roseibium</taxon>
    </lineage>
</organism>
<evidence type="ECO:0000256" key="2">
    <source>
        <dbReference type="ARBA" id="ARBA00023015"/>
    </source>
</evidence>
<evidence type="ECO:0000256" key="4">
    <source>
        <dbReference type="ARBA" id="ARBA00023163"/>
    </source>
</evidence>
<protein>
    <submittedName>
        <fullName evidence="6">DNA-binding transcriptional LysR family regulator</fullName>
    </submittedName>
</protein>
<feature type="domain" description="HTH lysR-type" evidence="5">
    <location>
        <begin position="8"/>
        <end position="65"/>
    </location>
</feature>
<keyword evidence="7" id="KW-1185">Reference proteome</keyword>
<dbReference type="SUPFAM" id="SSF53850">
    <property type="entry name" value="Periplasmic binding protein-like II"/>
    <property type="match status" value="1"/>
</dbReference>
<keyword evidence="4" id="KW-0804">Transcription</keyword>
<evidence type="ECO:0000256" key="1">
    <source>
        <dbReference type="ARBA" id="ARBA00009437"/>
    </source>
</evidence>
<dbReference type="RefSeq" id="WP_103222284.1">
    <property type="nucleotide sequence ID" value="NZ_PPCN01000003.1"/>
</dbReference>
<dbReference type="Gene3D" id="1.10.10.10">
    <property type="entry name" value="Winged helix-like DNA-binding domain superfamily/Winged helix DNA-binding domain"/>
    <property type="match status" value="1"/>
</dbReference>
<dbReference type="InterPro" id="IPR036388">
    <property type="entry name" value="WH-like_DNA-bd_sf"/>
</dbReference>
<keyword evidence="2" id="KW-0805">Transcription regulation</keyword>